<dbReference type="PANTHER" id="PTHR45947">
    <property type="entry name" value="SULFOQUINOVOSYL TRANSFERASE SQD2"/>
    <property type="match status" value="1"/>
</dbReference>
<protein>
    <submittedName>
        <fullName evidence="1">Glycosyltransferase family 1 protein</fullName>
    </submittedName>
</protein>
<reference evidence="1 2" key="1">
    <citation type="submission" date="2018-10" db="EMBL/GenBank/DDBJ databases">
        <title>Natrarchaeobius chitinivorans gen. nov., sp. nov., and Natrarchaeobius haloalkaliphilus sp. nov., alkaliphilic, chitin-utilizing haloarchaea from hypersaline alkaline lakes.</title>
        <authorList>
            <person name="Sorokin D.Y."/>
            <person name="Elcheninov A.G."/>
            <person name="Kostrikina N.A."/>
            <person name="Bale N.J."/>
            <person name="Sinninghe Damste J.S."/>
            <person name="Khijniak T.V."/>
            <person name="Kublanov I.V."/>
            <person name="Toshchakov S.V."/>
        </authorList>
    </citation>
    <scope>NUCLEOTIDE SEQUENCE [LARGE SCALE GENOMIC DNA]</scope>
    <source>
        <strain evidence="1 2">AArcht7</strain>
    </source>
</reference>
<dbReference type="Proteomes" id="UP000281431">
    <property type="component" value="Unassembled WGS sequence"/>
</dbReference>
<dbReference type="GO" id="GO:0016757">
    <property type="term" value="F:glycosyltransferase activity"/>
    <property type="evidence" value="ECO:0007669"/>
    <property type="project" value="TreeGrafter"/>
</dbReference>
<dbReference type="PANTHER" id="PTHR45947:SF3">
    <property type="entry name" value="SULFOQUINOVOSYL TRANSFERASE SQD2"/>
    <property type="match status" value="1"/>
</dbReference>
<keyword evidence="2" id="KW-1185">Reference proteome</keyword>
<sequence length="379" mass="41910">MDEDICVVTQPLGEADPTATGELLEILSEITSVSLVTIALSDAGLRAAYDVTELSDRDFPDSIPIAAIYFLFMQLRMSRAVRRRDEEIVLFFGPVAYVLPILVARLSGKTVIVEPRANVPLALRIRWERRVPLIVARALAGCVWLLERIGYRLSNAIVTYTPAMATELGLEGYEHKLYPNGARFIDADEFGPRVAYDDRDAVVGYLGRMDEEKGVRTLAAVATRLPSDVTFRFVGGGALSDWLSAEVADEVRDGRVEIEGWVDHDRVPHELSRMRLLVLPSHPTEGLPTTILESFACGTPVYATPVSGVPDVVREGETGALMRTRDPDEIATELANLLDDDSLSEMSRNCRALIQREFTFDAAVARYERILESVSARAN</sequence>
<proteinExistence type="predicted"/>
<comment type="caution">
    <text evidence="1">The sequence shown here is derived from an EMBL/GenBank/DDBJ whole genome shotgun (WGS) entry which is preliminary data.</text>
</comment>
<dbReference type="Pfam" id="PF13692">
    <property type="entry name" value="Glyco_trans_1_4"/>
    <property type="match status" value="1"/>
</dbReference>
<organism evidence="1 2">
    <name type="scientific">Natrarchaeobius chitinivorans</name>
    <dbReference type="NCBI Taxonomy" id="1679083"/>
    <lineage>
        <taxon>Archaea</taxon>
        <taxon>Methanobacteriati</taxon>
        <taxon>Methanobacteriota</taxon>
        <taxon>Stenosarchaea group</taxon>
        <taxon>Halobacteria</taxon>
        <taxon>Halobacteriales</taxon>
        <taxon>Natrialbaceae</taxon>
        <taxon>Natrarchaeobius</taxon>
    </lineage>
</organism>
<name>A0A3N6MVP0_NATCH</name>
<keyword evidence="1" id="KW-0808">Transferase</keyword>
<dbReference type="InterPro" id="IPR050194">
    <property type="entry name" value="Glycosyltransferase_grp1"/>
</dbReference>
<dbReference type="CDD" id="cd03801">
    <property type="entry name" value="GT4_PimA-like"/>
    <property type="match status" value="1"/>
</dbReference>
<dbReference type="Gene3D" id="3.40.50.2000">
    <property type="entry name" value="Glycogen Phosphorylase B"/>
    <property type="match status" value="2"/>
</dbReference>
<dbReference type="EMBL" id="REFZ01000003">
    <property type="protein sequence ID" value="RQH02041.1"/>
    <property type="molecule type" value="Genomic_DNA"/>
</dbReference>
<evidence type="ECO:0000313" key="2">
    <source>
        <dbReference type="Proteomes" id="UP000281431"/>
    </source>
</evidence>
<dbReference type="SUPFAM" id="SSF53756">
    <property type="entry name" value="UDP-Glycosyltransferase/glycogen phosphorylase"/>
    <property type="match status" value="1"/>
</dbReference>
<accession>A0A3N6MVP0</accession>
<gene>
    <name evidence="1" type="ORF">EA472_06570</name>
</gene>
<evidence type="ECO:0000313" key="1">
    <source>
        <dbReference type="EMBL" id="RQH02041.1"/>
    </source>
</evidence>
<dbReference type="AlphaFoldDB" id="A0A3N6MVP0"/>